<comment type="caution">
    <text evidence="1">The sequence shown here is derived from an EMBL/GenBank/DDBJ whole genome shotgun (WGS) entry which is preliminary data.</text>
</comment>
<organism evidence="1 2">
    <name type="scientific">Geotrichum galactomycetum</name>
    <dbReference type="NCBI Taxonomy" id="27317"/>
    <lineage>
        <taxon>Eukaryota</taxon>
        <taxon>Fungi</taxon>
        <taxon>Dikarya</taxon>
        <taxon>Ascomycota</taxon>
        <taxon>Saccharomycotina</taxon>
        <taxon>Dipodascomycetes</taxon>
        <taxon>Dipodascales</taxon>
        <taxon>Dipodascaceae</taxon>
        <taxon>Geotrichum</taxon>
    </lineage>
</organism>
<keyword evidence="2" id="KW-1185">Reference proteome</keyword>
<dbReference type="EMBL" id="QVQA01000005">
    <property type="protein sequence ID" value="KAF5102422.1"/>
    <property type="molecule type" value="Genomic_DNA"/>
</dbReference>
<proteinExistence type="predicted"/>
<gene>
    <name evidence="1" type="ORF">D0Z00_000349</name>
</gene>
<sequence>MVPHPAIPPTEFMTGFVHPSSVSLPLPKFLNNGPYQSFAPTVDQTNAVVDETVVNTVWYEKYSKKVSESNGAIQAIIDDKVSEAKASQNGYASKQENGKKTEESSNGNQKGDVEMPDVDSFTDAISPDTAVEKIMSETAEEDLDFLSTLTWAPNHFIDEDEIEAAKTNTEQALLSRLILELQNNQRVRLAKSDASAFTVTPEERRLAIKIQNMLARLVGETTPAELQVQPSPKYPVLQAAYPGVLQVSEVKQPQSSGGMRPSRYTTKKYRKQ</sequence>
<name>A0ACB6V9V3_9ASCO</name>
<evidence type="ECO:0000313" key="1">
    <source>
        <dbReference type="EMBL" id="KAF5102422.1"/>
    </source>
</evidence>
<evidence type="ECO:0000313" key="2">
    <source>
        <dbReference type="Proteomes" id="UP000744676"/>
    </source>
</evidence>
<reference evidence="1 2" key="1">
    <citation type="journal article" date="2020" name="Front. Microbiol.">
        <title>Phenotypic and Genetic Characterization of the Cheese Ripening Yeast Geotrichum candidum.</title>
        <authorList>
            <person name="Perkins V."/>
            <person name="Vignola S."/>
            <person name="Lessard M.H."/>
            <person name="Plante P.L."/>
            <person name="Corbeil J."/>
            <person name="Dugat-Bony E."/>
            <person name="Frenette M."/>
            <person name="Labrie S."/>
        </authorList>
    </citation>
    <scope>NUCLEOTIDE SEQUENCE [LARGE SCALE GENOMIC DNA]</scope>
    <source>
        <strain evidence="1 2">LMA-1147</strain>
    </source>
</reference>
<protein>
    <submittedName>
        <fullName evidence="1">Uncharacterized protein</fullName>
    </submittedName>
</protein>
<accession>A0ACB6V9V3</accession>
<dbReference type="Proteomes" id="UP000744676">
    <property type="component" value="Unassembled WGS sequence"/>
</dbReference>